<accession>A0A1I3HIL4</accession>
<protein>
    <submittedName>
        <fullName evidence="2">SnoaL-like domain-containing protein</fullName>
    </submittedName>
</protein>
<gene>
    <name evidence="2" type="ORF">SAMN05216561_107203</name>
</gene>
<evidence type="ECO:0000313" key="3">
    <source>
        <dbReference type="Proteomes" id="UP000198649"/>
    </source>
</evidence>
<keyword evidence="3" id="KW-1185">Reference proteome</keyword>
<sequence>MSTLEQASDTFYRALNTMLTGDVGPMLEVWSHADDVTYMSPFGELLVGWETVRESWEKQAAARLGGQVAAEELRCFSSSDLGFVVGFERGSVKVGGVTQPVNIRATSIYRLEGDRWAMIGHHTDPLS</sequence>
<dbReference type="Proteomes" id="UP000198649">
    <property type="component" value="Unassembled WGS sequence"/>
</dbReference>
<dbReference type="AlphaFoldDB" id="A0A1I3HIL4"/>
<dbReference type="Gene3D" id="3.10.450.50">
    <property type="match status" value="1"/>
</dbReference>
<dbReference type="Pfam" id="PF13474">
    <property type="entry name" value="SnoaL_3"/>
    <property type="match status" value="1"/>
</dbReference>
<dbReference type="SUPFAM" id="SSF54427">
    <property type="entry name" value="NTF2-like"/>
    <property type="match status" value="1"/>
</dbReference>
<evidence type="ECO:0000259" key="1">
    <source>
        <dbReference type="Pfam" id="PF13474"/>
    </source>
</evidence>
<name>A0A1I3HIL4_9ACTN</name>
<dbReference type="STRING" id="1005945.SAMN05216561_107203"/>
<dbReference type="OrthoDB" id="1551077at2"/>
<reference evidence="2 3" key="1">
    <citation type="submission" date="2016-10" db="EMBL/GenBank/DDBJ databases">
        <authorList>
            <person name="de Groot N.N."/>
        </authorList>
    </citation>
    <scope>NUCLEOTIDE SEQUENCE [LARGE SCALE GENOMIC DNA]</scope>
    <source>
        <strain evidence="2 3">CGMCC 1.11156</strain>
    </source>
</reference>
<evidence type="ECO:0000313" key="2">
    <source>
        <dbReference type="EMBL" id="SFI35618.1"/>
    </source>
</evidence>
<dbReference type="InterPro" id="IPR032710">
    <property type="entry name" value="NTF2-like_dom_sf"/>
</dbReference>
<feature type="domain" description="SnoaL-like" evidence="1">
    <location>
        <begin position="12"/>
        <end position="122"/>
    </location>
</feature>
<organism evidence="2 3">
    <name type="scientific">Nocardioides psychrotolerans</name>
    <dbReference type="NCBI Taxonomy" id="1005945"/>
    <lineage>
        <taxon>Bacteria</taxon>
        <taxon>Bacillati</taxon>
        <taxon>Actinomycetota</taxon>
        <taxon>Actinomycetes</taxon>
        <taxon>Propionibacteriales</taxon>
        <taxon>Nocardioidaceae</taxon>
        <taxon>Nocardioides</taxon>
    </lineage>
</organism>
<dbReference type="EMBL" id="FOQG01000007">
    <property type="protein sequence ID" value="SFI35618.1"/>
    <property type="molecule type" value="Genomic_DNA"/>
</dbReference>
<dbReference type="RefSeq" id="WP_143099725.1">
    <property type="nucleotide sequence ID" value="NZ_BKAF01000033.1"/>
</dbReference>
<dbReference type="InterPro" id="IPR037401">
    <property type="entry name" value="SnoaL-like"/>
</dbReference>
<proteinExistence type="predicted"/>